<name>A0ABQ2DLW1_9MICC</name>
<keyword evidence="2" id="KW-0812">Transmembrane</keyword>
<comment type="caution">
    <text evidence="3">The sequence shown here is derived from an EMBL/GenBank/DDBJ whole genome shotgun (WGS) entry which is preliminary data.</text>
</comment>
<dbReference type="InterPro" id="IPR021443">
    <property type="entry name" value="DUF3093"/>
</dbReference>
<evidence type="ECO:0000313" key="3">
    <source>
        <dbReference type="EMBL" id="GGJ63023.1"/>
    </source>
</evidence>
<organism evidence="3 4">
    <name type="scientific">Glutamicibacter ardleyensis</name>
    <dbReference type="NCBI Taxonomy" id="225894"/>
    <lineage>
        <taxon>Bacteria</taxon>
        <taxon>Bacillati</taxon>
        <taxon>Actinomycetota</taxon>
        <taxon>Actinomycetes</taxon>
        <taxon>Micrococcales</taxon>
        <taxon>Micrococcaceae</taxon>
        <taxon>Glutamicibacter</taxon>
    </lineage>
</organism>
<keyword evidence="2" id="KW-1133">Transmembrane helix</keyword>
<dbReference type="Proteomes" id="UP000606115">
    <property type="component" value="Unassembled WGS sequence"/>
</dbReference>
<evidence type="ECO:0000256" key="1">
    <source>
        <dbReference type="SAM" id="MobiDB-lite"/>
    </source>
</evidence>
<feature type="region of interest" description="Disordered" evidence="1">
    <location>
        <begin position="157"/>
        <end position="184"/>
    </location>
</feature>
<keyword evidence="2" id="KW-0472">Membrane</keyword>
<protein>
    <recommendedName>
        <fullName evidence="5">DUF3093 domain-containing protein</fullName>
    </recommendedName>
</protein>
<sequence length="184" mass="20298">MSTPSPEGSNVLFREKLWPSAGTWIWPLLIAITAGVAIAPISVPWGIATGLIVLVAIVVIFLLKVPTLEVTAENLTVGRATIERKFVGEAVGYRGEEAFKQRGQKLHGLAFMNLRGWLDAVVCIEVTDPRDETPYWITSTRRPEELTAALNGVMYEYTEEGQRESASHHAEEQGEAPAEKPRED</sequence>
<evidence type="ECO:0000256" key="2">
    <source>
        <dbReference type="SAM" id="Phobius"/>
    </source>
</evidence>
<evidence type="ECO:0008006" key="5">
    <source>
        <dbReference type="Google" id="ProtNLM"/>
    </source>
</evidence>
<feature type="transmembrane region" description="Helical" evidence="2">
    <location>
        <begin position="21"/>
        <end position="39"/>
    </location>
</feature>
<accession>A0ABQ2DLW1</accession>
<feature type="transmembrane region" description="Helical" evidence="2">
    <location>
        <begin position="45"/>
        <end position="63"/>
    </location>
</feature>
<reference evidence="4" key="1">
    <citation type="journal article" date="2019" name="Int. J. Syst. Evol. Microbiol.">
        <title>The Global Catalogue of Microorganisms (GCM) 10K type strain sequencing project: providing services to taxonomists for standard genome sequencing and annotation.</title>
        <authorList>
            <consortium name="The Broad Institute Genomics Platform"/>
            <consortium name="The Broad Institute Genome Sequencing Center for Infectious Disease"/>
            <person name="Wu L."/>
            <person name="Ma J."/>
        </authorList>
    </citation>
    <scope>NUCLEOTIDE SEQUENCE [LARGE SCALE GENOMIC DNA]</scope>
    <source>
        <strain evidence="4">CGMCC 1.3685</strain>
    </source>
</reference>
<keyword evidence="4" id="KW-1185">Reference proteome</keyword>
<dbReference type="RefSeq" id="WP_188685761.1">
    <property type="nucleotide sequence ID" value="NZ_BMKX01000005.1"/>
</dbReference>
<dbReference type="GeneID" id="303304595"/>
<feature type="compositionally biased region" description="Basic and acidic residues" evidence="1">
    <location>
        <begin position="160"/>
        <end position="184"/>
    </location>
</feature>
<dbReference type="Pfam" id="PF11292">
    <property type="entry name" value="DUF3093"/>
    <property type="match status" value="1"/>
</dbReference>
<dbReference type="EMBL" id="BMKX01000005">
    <property type="protein sequence ID" value="GGJ63023.1"/>
    <property type="molecule type" value="Genomic_DNA"/>
</dbReference>
<evidence type="ECO:0000313" key="4">
    <source>
        <dbReference type="Proteomes" id="UP000606115"/>
    </source>
</evidence>
<gene>
    <name evidence="3" type="ORF">GCM10007173_22380</name>
</gene>
<proteinExistence type="predicted"/>